<dbReference type="AlphaFoldDB" id="A0AAX4HAL7"/>
<keyword evidence="1" id="KW-0812">Transmembrane</keyword>
<sequence>MNGTPDEETGLNLIEDFERRDNITTTINVNSKIYTAKAFFSCRLEYKDLSEHLQNLLDGIELELMQASANVQTKGIIEFLLSQKRTFFDQLVKEHHNLSIKRRTCAATKIVEFFEDLKSSEHYRILLMKINSDNMTFIDKNQISVVRAFRAGQLGSSTLENKIAHFTIELRGHDAELYQLCKKLFQEFDSILSINLNGIMAKHRKTYEFMLENVRHTRIKRLAETSTLIPTTGIWKFTTISCLFNLFVFEPYVVYKALTILYYLTATVNGAQKFIPGAISWLHYTRHLSRCHQAHLCLKKALILAEPYSKNKAFPGFNVEFYLSEALYKQHELLKLPMKLLNELSESDLNKYDEGLAAYLSQQEFALASIQNESDVLTGLSAEIKNQIIEAMGSSSKSWSMPVRNLDLCVKPYEQAIQHEINMLCLLKRKFDSIDFSADGMRNHEFRRHLESVHQRNSGVIAQLLRFKMDLIHQHDATSFDLCHQYYSQSIRGRFAGIMAFSSELVMTLFPVFTKVLRNSNKLKKMLPPLNDTDSLNLKISKGSAFVFSWLNVLFLGLFALFFIFDKGMQIYHSVVG</sequence>
<gene>
    <name evidence="2" type="ORF">PUMCH_002758</name>
</gene>
<keyword evidence="3" id="KW-1185">Reference proteome</keyword>
<dbReference type="Proteomes" id="UP001338582">
    <property type="component" value="Chromosome 3"/>
</dbReference>
<dbReference type="GeneID" id="88173822"/>
<reference evidence="2 3" key="1">
    <citation type="submission" date="2023-10" db="EMBL/GenBank/DDBJ databases">
        <title>Draft Genome Sequence of Candida saopaulonensis from a very Premature Infant with Sepsis.</title>
        <authorList>
            <person name="Ning Y."/>
            <person name="Dai R."/>
            <person name="Xiao M."/>
            <person name="Xu Y."/>
            <person name="Yan Q."/>
            <person name="Zhang L."/>
        </authorList>
    </citation>
    <scope>NUCLEOTIDE SEQUENCE [LARGE SCALE GENOMIC DNA]</scope>
    <source>
        <strain evidence="2 3">19XY460</strain>
    </source>
</reference>
<proteinExistence type="predicted"/>
<accession>A0AAX4HAL7</accession>
<dbReference type="EMBL" id="CP138896">
    <property type="protein sequence ID" value="WPK25441.1"/>
    <property type="molecule type" value="Genomic_DNA"/>
</dbReference>
<feature type="transmembrane region" description="Helical" evidence="1">
    <location>
        <begin position="545"/>
        <end position="565"/>
    </location>
</feature>
<keyword evidence="1" id="KW-1133">Transmembrane helix</keyword>
<evidence type="ECO:0000313" key="3">
    <source>
        <dbReference type="Proteomes" id="UP001338582"/>
    </source>
</evidence>
<keyword evidence="1" id="KW-0472">Membrane</keyword>
<organism evidence="2 3">
    <name type="scientific">Australozyma saopauloensis</name>
    <dbReference type="NCBI Taxonomy" id="291208"/>
    <lineage>
        <taxon>Eukaryota</taxon>
        <taxon>Fungi</taxon>
        <taxon>Dikarya</taxon>
        <taxon>Ascomycota</taxon>
        <taxon>Saccharomycotina</taxon>
        <taxon>Pichiomycetes</taxon>
        <taxon>Metschnikowiaceae</taxon>
        <taxon>Australozyma</taxon>
    </lineage>
</organism>
<evidence type="ECO:0000313" key="2">
    <source>
        <dbReference type="EMBL" id="WPK25441.1"/>
    </source>
</evidence>
<dbReference type="RefSeq" id="XP_062877823.1">
    <property type="nucleotide sequence ID" value="XM_063021753.1"/>
</dbReference>
<protein>
    <submittedName>
        <fullName evidence="2">Uncharacterized protein</fullName>
    </submittedName>
</protein>
<dbReference type="KEGG" id="asau:88173822"/>
<evidence type="ECO:0000256" key="1">
    <source>
        <dbReference type="SAM" id="Phobius"/>
    </source>
</evidence>
<name>A0AAX4HAL7_9ASCO</name>
<feature type="transmembrane region" description="Helical" evidence="1">
    <location>
        <begin position="495"/>
        <end position="517"/>
    </location>
</feature>